<dbReference type="InterPro" id="IPR046680">
    <property type="entry name" value="DUF6550"/>
</dbReference>
<dbReference type="RefSeq" id="WP_349947434.1">
    <property type="nucleotide sequence ID" value="NZ_CP157940.1"/>
</dbReference>
<name>A0AAU7PR78_9FIRM</name>
<dbReference type="AlphaFoldDB" id="A0AAU7PR78"/>
<accession>A0AAU7PR78</accession>
<dbReference type="EMBL" id="CP157940">
    <property type="protein sequence ID" value="XBS54745.1"/>
    <property type="molecule type" value="Genomic_DNA"/>
</dbReference>
<organism evidence="2">
    <name type="scientific">Lacrimispora sp. BS-2</name>
    <dbReference type="NCBI Taxonomy" id="3151850"/>
    <lineage>
        <taxon>Bacteria</taxon>
        <taxon>Bacillati</taxon>
        <taxon>Bacillota</taxon>
        <taxon>Clostridia</taxon>
        <taxon>Lachnospirales</taxon>
        <taxon>Lachnospiraceae</taxon>
        <taxon>Lacrimispora</taxon>
    </lineage>
</organism>
<dbReference type="Pfam" id="PF20187">
    <property type="entry name" value="DUF6550"/>
    <property type="match status" value="1"/>
</dbReference>
<proteinExistence type="predicted"/>
<protein>
    <submittedName>
        <fullName evidence="2">DUF6550 family protein</fullName>
    </submittedName>
</protein>
<feature type="compositionally biased region" description="Polar residues" evidence="1">
    <location>
        <begin position="91"/>
        <end position="104"/>
    </location>
</feature>
<sequence>MPHHLTAKAPAAPHIRPVCDLTQEVRAVPLPEPQTDCAEDVPAIAEDISSVSDTAAVTQCAQGVPEPEPAADTVIPEVSPTVPARQKQHPNESTSAPKESTPQMGDTRVADGKKQVYFFGFGWIDENSEGGGGIIVDGDGDINKMVGDM</sequence>
<evidence type="ECO:0000313" key="2">
    <source>
        <dbReference type="EMBL" id="XBS54745.1"/>
    </source>
</evidence>
<feature type="region of interest" description="Disordered" evidence="1">
    <location>
        <begin position="61"/>
        <end position="107"/>
    </location>
</feature>
<evidence type="ECO:0000256" key="1">
    <source>
        <dbReference type="SAM" id="MobiDB-lite"/>
    </source>
</evidence>
<gene>
    <name evidence="2" type="ORF">ABFV83_02840</name>
</gene>
<reference evidence="2" key="1">
    <citation type="submission" date="2024-06" db="EMBL/GenBank/DDBJ databases">
        <title>Lacrimispora cavernae sp. nov., a novel anaerobe isolated from bat guano pile inside a cave.</title>
        <authorList>
            <person name="Miller S.L."/>
            <person name="Lu N."/>
            <person name="King J."/>
            <person name="Sankaranarayanan K."/>
            <person name="Lawson P.A."/>
        </authorList>
    </citation>
    <scope>NUCLEOTIDE SEQUENCE</scope>
    <source>
        <strain evidence="2">BS-2</strain>
    </source>
</reference>